<dbReference type="AlphaFoldDB" id="A0A5A5T9V5"/>
<reference evidence="2 3" key="1">
    <citation type="submission" date="2019-01" db="EMBL/GenBank/DDBJ databases">
        <title>Draft genome sequence of Dictyobacter sp. Uno17.</title>
        <authorList>
            <person name="Wang C.M."/>
            <person name="Zheng Y."/>
            <person name="Sakai Y."/>
            <person name="Abe K."/>
            <person name="Yokota A."/>
            <person name="Yabe S."/>
        </authorList>
    </citation>
    <scope>NUCLEOTIDE SEQUENCE [LARGE SCALE GENOMIC DNA]</scope>
    <source>
        <strain evidence="2 3">Uno17</strain>
    </source>
</reference>
<evidence type="ECO:0000256" key="1">
    <source>
        <dbReference type="SAM" id="MobiDB-lite"/>
    </source>
</evidence>
<dbReference type="Proteomes" id="UP000322530">
    <property type="component" value="Unassembled WGS sequence"/>
</dbReference>
<dbReference type="EMBL" id="BIXY01000018">
    <property type="protein sequence ID" value="GCF08117.1"/>
    <property type="molecule type" value="Genomic_DNA"/>
</dbReference>
<dbReference type="RefSeq" id="WP_149401112.1">
    <property type="nucleotide sequence ID" value="NZ_BIXY01000018.1"/>
</dbReference>
<feature type="region of interest" description="Disordered" evidence="1">
    <location>
        <begin position="52"/>
        <end position="80"/>
    </location>
</feature>
<evidence type="ECO:0000313" key="3">
    <source>
        <dbReference type="Proteomes" id="UP000322530"/>
    </source>
</evidence>
<comment type="caution">
    <text evidence="2">The sequence shown here is derived from an EMBL/GenBank/DDBJ whole genome shotgun (WGS) entry which is preliminary data.</text>
</comment>
<protein>
    <submittedName>
        <fullName evidence="2">Uncharacterized protein</fullName>
    </submittedName>
</protein>
<keyword evidence="3" id="KW-1185">Reference proteome</keyword>
<dbReference type="OrthoDB" id="164591at2"/>
<gene>
    <name evidence="2" type="ORF">KDI_16810</name>
</gene>
<sequence length="80" mass="9261">MDAIVGRYRARMEESGLVLRHSSGINFDLTPDETLGLFDFIHAYRQTLQALQEHDERETEPRLPRIVLEGDEKAKEKHPS</sequence>
<evidence type="ECO:0000313" key="2">
    <source>
        <dbReference type="EMBL" id="GCF08117.1"/>
    </source>
</evidence>
<organism evidence="2 3">
    <name type="scientific">Dictyobacter arantiisoli</name>
    <dbReference type="NCBI Taxonomy" id="2014874"/>
    <lineage>
        <taxon>Bacteria</taxon>
        <taxon>Bacillati</taxon>
        <taxon>Chloroflexota</taxon>
        <taxon>Ktedonobacteria</taxon>
        <taxon>Ktedonobacterales</taxon>
        <taxon>Dictyobacteraceae</taxon>
        <taxon>Dictyobacter</taxon>
    </lineage>
</organism>
<name>A0A5A5T9V5_9CHLR</name>
<proteinExistence type="predicted"/>
<accession>A0A5A5T9V5</accession>